<dbReference type="Pfam" id="PF00805">
    <property type="entry name" value="Pentapeptide"/>
    <property type="match status" value="3"/>
</dbReference>
<sequence length="976" mass="109613">MKSIKSLQASLLTNTFKYQQKHFFVASTLWGFYLDSGEAVLEQTLWPIIAANLGKDSLFDEAFKKDASEFVVFADAFAPQLQPAPRVDVSVSLAEITKILNVYGERYWQGFGPSPADPFMQMPLSYEHAYGGQAHLYNKDGKGLPGNDSNEVLRFLANIEHPDFPVISKKIPDNKSAYTPQGFAAINSEWPQRKNLYGTFDDNYLQNHMPGLAPDINWDYFHTAPPDQRFDRYLTGNEPFCITNMHETMAEIKGNLPGVVGRCFIEQELPLNALEQGELAQYSDAQKRDDKLVLFKEIPLNLDTVYFFPNDNIGIVVHRGTIEINHPQAKDIKKLLVAHQSLTEPAKPSAFYQDQLQLRCDPEDGFKYMMYSAPLIPEDVTCGFKQLLGDEEYKQVMGDNLSAFAEGKKQQAEQEMDEAIDKQVAELRANGMDKQADELLDKIKNPPQDIELPEDAKKLQALTDKILPGISAMKEAPKLDDLDLTKLNLKAMDEVQAHMEAMAEKQKKEALLKVEQQLDELKQQAAQQPEMAEQLDPSIKQLEEMLASIDAIPVLTRPDTVEQDTQLSAQLAQAAEQLTEQKKMMAEHNIELSAEQQQQMTELEQLLDNNETLSAQMAEANDFINDSYLKGAHFIAESSSPHKGKEPELVAALLDSYNAKQVITAKDFAFCKLTQQKFKQIDLNHGFFEYSELTHIEFEQADLTAINLAHAKLSNVSFDNCAIEGANLGAAELTACQFKNMKLIEITLAHSSLIDCEFTDCEFGERMDMLLETKLLRCKFVNCTFLKLNFIELDLTGCEFIDCDLSESNFIKPILTDASFTGSTLNGTNFVIAELNNSCFERARMKNTRFVGGCLLNEACFNFATINETNLRDCQLNNCDFSDADISKSDFGESSIKNSQFNCTIARQVQFIDSNLNGSQFKKADFMEANLMQADIRGCNFSGANLYGASFLNATLGSTSFYGAILENTLLKDWRP</sequence>
<evidence type="ECO:0000256" key="1">
    <source>
        <dbReference type="ARBA" id="ARBA00022737"/>
    </source>
</evidence>
<evidence type="ECO:0000313" key="4">
    <source>
        <dbReference type="EMBL" id="ABM01904.1"/>
    </source>
</evidence>
<dbReference type="InterPro" id="IPR018683">
    <property type="entry name" value="DUF2169"/>
</dbReference>
<feature type="coiled-coil region" evidence="2">
    <location>
        <begin position="571"/>
        <end position="623"/>
    </location>
</feature>
<dbReference type="SUPFAM" id="SSF141571">
    <property type="entry name" value="Pentapeptide repeat-like"/>
    <property type="match status" value="3"/>
</dbReference>
<dbReference type="eggNOG" id="COG0497">
    <property type="taxonomic scope" value="Bacteria"/>
</dbReference>
<dbReference type="eggNOG" id="COG1357">
    <property type="taxonomic scope" value="Bacteria"/>
</dbReference>
<feature type="domain" description="DUF2169" evidence="3">
    <location>
        <begin position="32"/>
        <end position="319"/>
    </location>
</feature>
<dbReference type="PANTHER" id="PTHR47485:SF1">
    <property type="entry name" value="THYLAKOID LUMENAL 17.4 KDA PROTEIN, CHLOROPLASTIC"/>
    <property type="match status" value="1"/>
</dbReference>
<evidence type="ECO:0000259" key="3">
    <source>
        <dbReference type="Pfam" id="PF09937"/>
    </source>
</evidence>
<dbReference type="Pfam" id="PF13599">
    <property type="entry name" value="Pentapeptide_4"/>
    <property type="match status" value="1"/>
</dbReference>
<evidence type="ECO:0000313" key="5">
    <source>
        <dbReference type="Proteomes" id="UP000000639"/>
    </source>
</evidence>
<dbReference type="EMBL" id="CP000510">
    <property type="protein sequence ID" value="ABM01904.1"/>
    <property type="molecule type" value="Genomic_DNA"/>
</dbReference>
<dbReference type="Gene3D" id="2.160.20.80">
    <property type="entry name" value="E3 ubiquitin-protein ligase SopA"/>
    <property type="match status" value="3"/>
</dbReference>
<dbReference type="RefSeq" id="WP_011768463.1">
    <property type="nucleotide sequence ID" value="NC_008709.1"/>
</dbReference>
<protein>
    <submittedName>
        <fullName evidence="4">Pentapeptide repeat protein</fullName>
    </submittedName>
</protein>
<dbReference type="Proteomes" id="UP000000639">
    <property type="component" value="Chromosome"/>
</dbReference>
<dbReference type="STRING" id="357804.Ping_0029"/>
<proteinExistence type="predicted"/>
<keyword evidence="2" id="KW-0175">Coiled coil</keyword>
<dbReference type="OrthoDB" id="5290767at2"/>
<dbReference type="AlphaFoldDB" id="A1SQY9"/>
<gene>
    <name evidence="4" type="ordered locus">Ping_0029</name>
</gene>
<dbReference type="KEGG" id="pin:Ping_0029"/>
<dbReference type="PANTHER" id="PTHR47485">
    <property type="entry name" value="THYLAKOID LUMENAL 17.4 KDA PROTEIN, CHLOROPLASTIC"/>
    <property type="match status" value="1"/>
</dbReference>
<organism evidence="4 5">
    <name type="scientific">Psychromonas ingrahamii (strain DSM 17664 / CCUG 51855 / 37)</name>
    <dbReference type="NCBI Taxonomy" id="357804"/>
    <lineage>
        <taxon>Bacteria</taxon>
        <taxon>Pseudomonadati</taxon>
        <taxon>Pseudomonadota</taxon>
        <taxon>Gammaproteobacteria</taxon>
        <taxon>Alteromonadales</taxon>
        <taxon>Psychromonadaceae</taxon>
        <taxon>Psychromonas</taxon>
    </lineage>
</organism>
<keyword evidence="5" id="KW-1185">Reference proteome</keyword>
<dbReference type="Pfam" id="PF09937">
    <property type="entry name" value="DUF2169"/>
    <property type="match status" value="1"/>
</dbReference>
<keyword evidence="1" id="KW-0677">Repeat</keyword>
<dbReference type="InterPro" id="IPR001646">
    <property type="entry name" value="5peptide_repeat"/>
</dbReference>
<dbReference type="eggNOG" id="COG5351">
    <property type="taxonomic scope" value="Bacteria"/>
</dbReference>
<reference evidence="4 5" key="1">
    <citation type="submission" date="2007-01" db="EMBL/GenBank/DDBJ databases">
        <title>Complete sequence of Psychromonas ingrahamii 37.</title>
        <authorList>
            <consortium name="US DOE Joint Genome Institute"/>
            <person name="Copeland A."/>
            <person name="Lucas S."/>
            <person name="Lapidus A."/>
            <person name="Barry K."/>
            <person name="Detter J.C."/>
            <person name="Glavina del Rio T."/>
            <person name="Hammon N."/>
            <person name="Israni S."/>
            <person name="Dalin E."/>
            <person name="Tice H."/>
            <person name="Pitluck S."/>
            <person name="Thompson L.S."/>
            <person name="Brettin T."/>
            <person name="Bruce D."/>
            <person name="Han C."/>
            <person name="Tapia R."/>
            <person name="Schmutz J."/>
            <person name="Larimer F."/>
            <person name="Land M."/>
            <person name="Hauser L."/>
            <person name="Kyrpides N."/>
            <person name="Ivanova N."/>
            <person name="Staley J."/>
            <person name="Richardson P."/>
        </authorList>
    </citation>
    <scope>NUCLEOTIDE SEQUENCE [LARGE SCALE GENOMIC DNA]</scope>
    <source>
        <strain evidence="4 5">37</strain>
    </source>
</reference>
<accession>A1SQY9</accession>
<evidence type="ECO:0000256" key="2">
    <source>
        <dbReference type="SAM" id="Coils"/>
    </source>
</evidence>
<dbReference type="HOGENOM" id="CLU_007055_0_0_6"/>
<name>A1SQY9_PSYIN</name>